<dbReference type="Pfam" id="PF22022">
    <property type="entry name" value="Phage_int_M"/>
    <property type="match status" value="1"/>
</dbReference>
<dbReference type="Proteomes" id="UP000184248">
    <property type="component" value="Unassembled WGS sequence"/>
</dbReference>
<dbReference type="InterPro" id="IPR025166">
    <property type="entry name" value="Integrase_DNA_bind_dom"/>
</dbReference>
<keyword evidence="3 5" id="KW-0238">DNA-binding</keyword>
<protein>
    <submittedName>
        <fullName evidence="8">Integrase</fullName>
    </submittedName>
</protein>
<evidence type="ECO:0000256" key="4">
    <source>
        <dbReference type="ARBA" id="ARBA00023172"/>
    </source>
</evidence>
<dbReference type="Pfam" id="PF00589">
    <property type="entry name" value="Phage_integrase"/>
    <property type="match status" value="1"/>
</dbReference>
<dbReference type="InterPro" id="IPR010998">
    <property type="entry name" value="Integrase_recombinase_N"/>
</dbReference>
<dbReference type="PANTHER" id="PTHR30629:SF2">
    <property type="entry name" value="PROPHAGE INTEGRASE INTS-RELATED"/>
    <property type="match status" value="1"/>
</dbReference>
<evidence type="ECO:0000256" key="1">
    <source>
        <dbReference type="ARBA" id="ARBA00008857"/>
    </source>
</evidence>
<accession>A0A1M6T5Z8</accession>
<proteinExistence type="inferred from homology"/>
<evidence type="ECO:0000259" key="7">
    <source>
        <dbReference type="PROSITE" id="PS51900"/>
    </source>
</evidence>
<keyword evidence="9" id="KW-1185">Reference proteome</keyword>
<evidence type="ECO:0000256" key="5">
    <source>
        <dbReference type="PROSITE-ProRule" id="PRU01248"/>
    </source>
</evidence>
<dbReference type="GO" id="GO:0015074">
    <property type="term" value="P:DNA integration"/>
    <property type="evidence" value="ECO:0007669"/>
    <property type="project" value="UniProtKB-KW"/>
</dbReference>
<dbReference type="Pfam" id="PF13356">
    <property type="entry name" value="Arm-DNA-bind_3"/>
    <property type="match status" value="1"/>
</dbReference>
<dbReference type="InterPro" id="IPR038488">
    <property type="entry name" value="Integrase_DNA-bd_sf"/>
</dbReference>
<evidence type="ECO:0000259" key="6">
    <source>
        <dbReference type="PROSITE" id="PS51898"/>
    </source>
</evidence>
<dbReference type="Gene3D" id="1.10.150.130">
    <property type="match status" value="1"/>
</dbReference>
<dbReference type="GO" id="GO:0006310">
    <property type="term" value="P:DNA recombination"/>
    <property type="evidence" value="ECO:0007669"/>
    <property type="project" value="UniProtKB-KW"/>
</dbReference>
<sequence length="404" mass="46447">MAISDTKARKAQPGEKPYRVPDSEGLYLDVRPSGKKFWRVRYFIHGKERIFTVGQYPVVRLAQAREERDWVKVTAARGVDPVEAYKAQQAAERSAAEDSFATIAMEWYSRQEAHWTEYYASQVKKGLEREMIPAFGHKHISQVTAADVLKVMRAAEERGAPTVANLVRQWCGAIYQYAASTLRAEHDPSAPLRRAVSKPPVRHARALTPEQLRELVVSIPEKGGYRLTQIAMEVLMRTMLRTGEMRQGRWEEIHWMRAEWHIPADKMKRRRPHVVPLPQQVVVLLQELHEYTGNGEMMFPGLRDPRQPMAKTTINGRLRHMGWAGLFTGHGFRATASTLLNQHGWRGDVIERQLAHTPGDKVRASYNHADYLDERRKMLQWWSDYIDALTLKRDAPPVPDRMSG</sequence>
<dbReference type="InterPro" id="IPR002104">
    <property type="entry name" value="Integrase_catalytic"/>
</dbReference>
<dbReference type="SUPFAM" id="SSF56349">
    <property type="entry name" value="DNA breaking-rejoining enzymes"/>
    <property type="match status" value="1"/>
</dbReference>
<dbReference type="Gene3D" id="1.10.443.10">
    <property type="entry name" value="Intergrase catalytic core"/>
    <property type="match status" value="1"/>
</dbReference>
<keyword evidence="2" id="KW-0229">DNA integration</keyword>
<evidence type="ECO:0000256" key="2">
    <source>
        <dbReference type="ARBA" id="ARBA00022908"/>
    </source>
</evidence>
<organism evidence="8 9">
    <name type="scientific">Halomonas caseinilytica</name>
    <dbReference type="NCBI Taxonomy" id="438744"/>
    <lineage>
        <taxon>Bacteria</taxon>
        <taxon>Pseudomonadati</taxon>
        <taxon>Pseudomonadota</taxon>
        <taxon>Gammaproteobacteria</taxon>
        <taxon>Oceanospirillales</taxon>
        <taxon>Halomonadaceae</taxon>
        <taxon>Halomonas</taxon>
    </lineage>
</organism>
<evidence type="ECO:0000256" key="3">
    <source>
        <dbReference type="ARBA" id="ARBA00023125"/>
    </source>
</evidence>
<evidence type="ECO:0000313" key="9">
    <source>
        <dbReference type="Proteomes" id="UP000184248"/>
    </source>
</evidence>
<dbReference type="InterPro" id="IPR053876">
    <property type="entry name" value="Phage_int_M"/>
</dbReference>
<dbReference type="EMBL" id="FRAL01000003">
    <property type="protein sequence ID" value="SHK52405.1"/>
    <property type="molecule type" value="Genomic_DNA"/>
</dbReference>
<dbReference type="PANTHER" id="PTHR30629">
    <property type="entry name" value="PROPHAGE INTEGRASE"/>
    <property type="match status" value="1"/>
</dbReference>
<name>A0A1M6T5Z8_9GAMM</name>
<dbReference type="RefSeq" id="WP_064699291.1">
    <property type="nucleotide sequence ID" value="NZ_BDEO01000006.1"/>
</dbReference>
<dbReference type="CDD" id="cd00801">
    <property type="entry name" value="INT_P4_C"/>
    <property type="match status" value="1"/>
</dbReference>
<feature type="domain" description="Tyr recombinase" evidence="6">
    <location>
        <begin position="202"/>
        <end position="379"/>
    </location>
</feature>
<comment type="similarity">
    <text evidence="1">Belongs to the 'phage' integrase family.</text>
</comment>
<dbReference type="InterPro" id="IPR050808">
    <property type="entry name" value="Phage_Integrase"/>
</dbReference>
<dbReference type="OrthoDB" id="9795573at2"/>
<evidence type="ECO:0000313" key="8">
    <source>
        <dbReference type="EMBL" id="SHK52405.1"/>
    </source>
</evidence>
<dbReference type="PROSITE" id="PS51900">
    <property type="entry name" value="CB"/>
    <property type="match status" value="1"/>
</dbReference>
<dbReference type="Gene3D" id="3.30.160.390">
    <property type="entry name" value="Integrase, DNA-binding domain"/>
    <property type="match status" value="1"/>
</dbReference>
<keyword evidence="4" id="KW-0233">DNA recombination</keyword>
<gene>
    <name evidence="8" type="ORF">SAMN05192556_103227</name>
</gene>
<dbReference type="PROSITE" id="PS51898">
    <property type="entry name" value="TYR_RECOMBINASE"/>
    <property type="match status" value="1"/>
</dbReference>
<dbReference type="InterPro" id="IPR044068">
    <property type="entry name" value="CB"/>
</dbReference>
<dbReference type="GO" id="GO:0003677">
    <property type="term" value="F:DNA binding"/>
    <property type="evidence" value="ECO:0007669"/>
    <property type="project" value="UniProtKB-UniRule"/>
</dbReference>
<dbReference type="InterPro" id="IPR013762">
    <property type="entry name" value="Integrase-like_cat_sf"/>
</dbReference>
<dbReference type="AlphaFoldDB" id="A0A1M6T5Z8"/>
<feature type="domain" description="Core-binding (CB)" evidence="7">
    <location>
        <begin position="98"/>
        <end position="179"/>
    </location>
</feature>
<dbReference type="InterPro" id="IPR011010">
    <property type="entry name" value="DNA_brk_join_enz"/>
</dbReference>
<reference evidence="9" key="1">
    <citation type="submission" date="2016-11" db="EMBL/GenBank/DDBJ databases">
        <authorList>
            <person name="Varghese N."/>
            <person name="Submissions S."/>
        </authorList>
    </citation>
    <scope>NUCLEOTIDE SEQUENCE [LARGE SCALE GENOMIC DNA]</scope>
    <source>
        <strain evidence="9">ALO Sharm</strain>
    </source>
</reference>